<evidence type="ECO:0000313" key="3">
    <source>
        <dbReference type="Proteomes" id="UP000242525"/>
    </source>
</evidence>
<gene>
    <name evidence="2" type="ORF">BN980_GECA08s04349g</name>
</gene>
<feature type="region of interest" description="Disordered" evidence="1">
    <location>
        <begin position="267"/>
        <end position="311"/>
    </location>
</feature>
<evidence type="ECO:0000256" key="1">
    <source>
        <dbReference type="SAM" id="MobiDB-lite"/>
    </source>
</evidence>
<reference evidence="2" key="1">
    <citation type="submission" date="2014-03" db="EMBL/GenBank/DDBJ databases">
        <authorList>
            <person name="Casaregola S."/>
        </authorList>
    </citation>
    <scope>NUCLEOTIDE SEQUENCE [LARGE SCALE GENOMIC DNA]</scope>
    <source>
        <strain evidence="2">CLIB 918</strain>
    </source>
</reference>
<dbReference type="AlphaFoldDB" id="A0A0J9XC44"/>
<keyword evidence="3" id="KW-1185">Reference proteome</keyword>
<feature type="non-terminal residue" evidence="2">
    <location>
        <position position="1"/>
    </location>
</feature>
<evidence type="ECO:0000313" key="2">
    <source>
        <dbReference type="EMBL" id="CDO54766.1"/>
    </source>
</evidence>
<comment type="caution">
    <text evidence="2">The sequence shown here is derived from an EMBL/GenBank/DDBJ whole genome shotgun (WGS) entry which is preliminary data.</text>
</comment>
<proteinExistence type="predicted"/>
<protein>
    <submittedName>
        <fullName evidence="2">Uncharacterized protein</fullName>
    </submittedName>
</protein>
<feature type="compositionally biased region" description="Basic and acidic residues" evidence="1">
    <location>
        <begin position="267"/>
        <end position="298"/>
    </location>
</feature>
<organism evidence="2 3">
    <name type="scientific">Geotrichum candidum</name>
    <name type="common">Oospora lactis</name>
    <name type="synonym">Dipodascus geotrichum</name>
    <dbReference type="NCBI Taxonomy" id="1173061"/>
    <lineage>
        <taxon>Eukaryota</taxon>
        <taxon>Fungi</taxon>
        <taxon>Dikarya</taxon>
        <taxon>Ascomycota</taxon>
        <taxon>Saccharomycotina</taxon>
        <taxon>Dipodascomycetes</taxon>
        <taxon>Dipodascales</taxon>
        <taxon>Dipodascaceae</taxon>
        <taxon>Geotrichum</taxon>
    </lineage>
</organism>
<dbReference type="Proteomes" id="UP000242525">
    <property type="component" value="Unassembled WGS sequence"/>
</dbReference>
<dbReference type="EMBL" id="CCBN010000008">
    <property type="protein sequence ID" value="CDO54766.1"/>
    <property type="molecule type" value="Genomic_DNA"/>
</dbReference>
<name>A0A0J9XC44_GEOCN</name>
<accession>A0A0J9XC44</accession>
<sequence length="311" mass="35713">ELNTKFQGQFAEVKYSEKQAKLAIRKVEELSRKVTSNTNICQETQKELKRTKFEARSATSLAKAKENPWKIQGPPKSRVRINQVRAEQAKTAKKAESEEYRVFIRVPDTQAQEDISKLGAKIDEIHGKGTVKFGSRTRSGHIKFFITKKEVADTAEKWIQDVGPNYTTLETEDWCKGVIYRVPKEWSPENLRKEIEESNGIDLKVDPKLMKENPDGNTFLLCFDNAEHYFKCERGVLLQYQRLPMKMYHKRSDEEFKAYKLRKAKAEAEKAKVDEENAKTDESKAEADSTAEAEKPDDNVAPNDNTSNNDN</sequence>
<feature type="compositionally biased region" description="Polar residues" evidence="1">
    <location>
        <begin position="302"/>
        <end position="311"/>
    </location>
</feature>